<dbReference type="EMBL" id="QEVW01000006">
    <property type="protein sequence ID" value="RAW16166.1"/>
    <property type="molecule type" value="Genomic_DNA"/>
</dbReference>
<sequence length="179" mass="20954">MFAISFKAIDNFDEIKQMSAEQFDQTKQDIEGIIELDFNGNKYGMFFEDCPFGNERLIRWFVDLITIAKMVKVHNYVAYRIPDSANLWLEFKSQEKELEVSLVEDTDREVILDLFITEPFKEFRYSTWKGANVSMASFTKEIVSNAREFINFVAVLNSKIMESKNIQILENSLLELESQ</sequence>
<dbReference type="RefSeq" id="WP_113053262.1">
    <property type="nucleotide sequence ID" value="NZ_QEVW01000006.1"/>
</dbReference>
<name>A0A329QVY6_9BACL</name>
<protein>
    <submittedName>
        <fullName evidence="1">Uncharacterized protein</fullName>
    </submittedName>
</protein>
<dbReference type="AlphaFoldDB" id="A0A329QVY6"/>
<evidence type="ECO:0000313" key="2">
    <source>
        <dbReference type="Proteomes" id="UP000250642"/>
    </source>
</evidence>
<reference evidence="1 2" key="1">
    <citation type="submission" date="2018-04" db="EMBL/GenBank/DDBJ databases">
        <title>Paenibacillus taichungensis Genome sequencing and assembly.</title>
        <authorList>
            <person name="Xu J."/>
            <person name="Rensing C."/>
            <person name="Mazhar H.S."/>
        </authorList>
    </citation>
    <scope>NUCLEOTIDE SEQUENCE [LARGE SCALE GENOMIC DNA]</scope>
    <source>
        <strain evidence="1 2">NC1</strain>
    </source>
</reference>
<comment type="caution">
    <text evidence="1">The sequence shown here is derived from an EMBL/GenBank/DDBJ whole genome shotgun (WGS) entry which is preliminary data.</text>
</comment>
<evidence type="ECO:0000313" key="1">
    <source>
        <dbReference type="EMBL" id="RAW16166.1"/>
    </source>
</evidence>
<dbReference type="Proteomes" id="UP000250642">
    <property type="component" value="Unassembled WGS sequence"/>
</dbReference>
<proteinExistence type="predicted"/>
<organism evidence="1 2">
    <name type="scientific">Paenibacillus taichungensis</name>
    <dbReference type="NCBI Taxonomy" id="484184"/>
    <lineage>
        <taxon>Bacteria</taxon>
        <taxon>Bacillati</taxon>
        <taxon>Bacillota</taxon>
        <taxon>Bacilli</taxon>
        <taxon>Bacillales</taxon>
        <taxon>Paenibacillaceae</taxon>
        <taxon>Paenibacillus</taxon>
    </lineage>
</organism>
<accession>A0A329QVY6</accession>
<gene>
    <name evidence="1" type="ORF">DC345_11880</name>
</gene>